<reference evidence="1" key="1">
    <citation type="submission" date="2019-11" db="EMBL/GenBank/DDBJ databases">
        <title>Nori genome reveals adaptations in red seaweeds to the harsh intertidal environment.</title>
        <authorList>
            <person name="Wang D."/>
            <person name="Mao Y."/>
        </authorList>
    </citation>
    <scope>NUCLEOTIDE SEQUENCE</scope>
    <source>
        <tissue evidence="1">Gametophyte</tissue>
    </source>
</reference>
<name>A0ACC3C3M6_PYRYE</name>
<evidence type="ECO:0000313" key="2">
    <source>
        <dbReference type="Proteomes" id="UP000798662"/>
    </source>
</evidence>
<gene>
    <name evidence="1" type="ORF">I4F81_007112</name>
</gene>
<dbReference type="EMBL" id="CM020619">
    <property type="protein sequence ID" value="KAK1864566.1"/>
    <property type="molecule type" value="Genomic_DNA"/>
</dbReference>
<comment type="caution">
    <text evidence="1">The sequence shown here is derived from an EMBL/GenBank/DDBJ whole genome shotgun (WGS) entry which is preliminary data.</text>
</comment>
<dbReference type="Proteomes" id="UP000798662">
    <property type="component" value="Chromosome 2"/>
</dbReference>
<keyword evidence="2" id="KW-1185">Reference proteome</keyword>
<sequence>MASVRSRIGERWRLLRLRRSVPPSPSGDSTGKARRRAWVEAILPAAALGTLLLLGGGAVLSSGGSGGGSGVDSGGGYLPPPPAALPGVGALVGESDAVEGWALPWEATPTVCRLHGACVTREGGLVLPAWVGRGREGGVARRLLRACGLTGRRAPSFADPPPRPPPPPAAAASADAAADDTGRAAHGDAADDGGAGDAAAGAAAVGRYLPADLVLLDAHGAAATAGSASRLYRLLRGQAYVRAVAGVDGSGGGGGGGAGGWLLGWWAALRRHHRYSCAGVARATCALLPLRPLRPVVDAAALASVGAGGVGAVAAAAGEPWTVPAPAAGPGAPAVLATAAAPSADGLVCYRSVVAGTTDLARVPVGGLAWRRQWPPLPASSAEGGPPGLPSVRLSRLQMPCRLRVVLVVPVVTPGRRPHHLENLYALQDALQAAAPRAAPADAATASPGGVPALPVASLPLAAAAAATAAAAAPLELTVTSHHPEALNDSAAALAAADIVILPHDPAYAAAVGLLAAGAAVVELYPFAAAPPVPHRRRAATTTVAAAAAAQGGAVSRRASLAAAAAAADGSMEPAAAAVGVAVTPVGGLPDGDTFTTCLGASAAAASSRRAAAKLLRRWRRAARRAGRAGPRGGGAAGAAALPPVRGASGGFRAGVGRSPLRRAADACVAAQATVVDVPRVVAVVADHVRRRCVR</sequence>
<proteinExistence type="predicted"/>
<protein>
    <submittedName>
        <fullName evidence="1">Uncharacterized protein</fullName>
    </submittedName>
</protein>
<accession>A0ACC3C3M6</accession>
<organism evidence="1 2">
    <name type="scientific">Pyropia yezoensis</name>
    <name type="common">Susabi-nori</name>
    <name type="synonym">Porphyra yezoensis</name>
    <dbReference type="NCBI Taxonomy" id="2788"/>
    <lineage>
        <taxon>Eukaryota</taxon>
        <taxon>Rhodophyta</taxon>
        <taxon>Bangiophyceae</taxon>
        <taxon>Bangiales</taxon>
        <taxon>Bangiaceae</taxon>
        <taxon>Pyropia</taxon>
    </lineage>
</organism>
<evidence type="ECO:0000313" key="1">
    <source>
        <dbReference type="EMBL" id="KAK1864566.1"/>
    </source>
</evidence>